<dbReference type="InterPro" id="IPR007219">
    <property type="entry name" value="XnlR_reg_dom"/>
</dbReference>
<dbReference type="InterPro" id="IPR036864">
    <property type="entry name" value="Zn2-C6_fun-type_DNA-bd_sf"/>
</dbReference>
<feature type="compositionally biased region" description="Low complexity" evidence="3">
    <location>
        <begin position="455"/>
        <end position="479"/>
    </location>
</feature>
<dbReference type="PANTHER" id="PTHR31668:SF29">
    <property type="entry name" value="ZN(2)-C6 FUNGAL-TYPE DOMAIN-CONTAINING PROTEIN"/>
    <property type="match status" value="1"/>
</dbReference>
<accession>A0AA38VLN7</accession>
<feature type="region of interest" description="Disordered" evidence="3">
    <location>
        <begin position="1"/>
        <end position="51"/>
    </location>
</feature>
<reference evidence="5" key="1">
    <citation type="submission" date="2022-07" db="EMBL/GenBank/DDBJ databases">
        <title>Fungi with potential for degradation of polypropylene.</title>
        <authorList>
            <person name="Gostincar C."/>
        </authorList>
    </citation>
    <scope>NUCLEOTIDE SEQUENCE</scope>
    <source>
        <strain evidence="5">EXF-13287</strain>
    </source>
</reference>
<evidence type="ECO:0000313" key="6">
    <source>
        <dbReference type="Proteomes" id="UP001174691"/>
    </source>
</evidence>
<dbReference type="SUPFAM" id="SSF57701">
    <property type="entry name" value="Zn2/Cys6 DNA-binding domain"/>
    <property type="match status" value="1"/>
</dbReference>
<dbReference type="PROSITE" id="PS50048">
    <property type="entry name" value="ZN2_CY6_FUNGAL_2"/>
    <property type="match status" value="1"/>
</dbReference>
<feature type="compositionally biased region" description="Polar residues" evidence="3">
    <location>
        <begin position="135"/>
        <end position="157"/>
    </location>
</feature>
<evidence type="ECO:0000313" key="5">
    <source>
        <dbReference type="EMBL" id="KAJ9150554.1"/>
    </source>
</evidence>
<sequence>MDSDPRMQARSTGLGRTPASVSARAESGAGVTGTWPTGGAATAGGAAPSAKRTVCDHCRRRRIRCDGQFPCLQCINAALTCKRDHVPRKRGPKRGHGRVINELRAQEGQGGSRRNSRESSCDPAERSTDGGDISAPQTAPNSVPSSPPDTGSRTPPGSRSVREPRGLYSSDQYRPTTRNYFYLIPQCVELYYEHIYPIMPLLYMPAIREMILRPMTFAEKNLIYALCALTCLHMSGKSIQATGPESWEAAGRFFIDECISVRQSYDFFEDQSLYAVISSFWLSTSFFEIDQSRKSWVYLREALTLALDLGLDDDATYVGLSPEEKLCRLRVYWILFVTERSFAILRNRPITFKKTPSLPRTRHAYEAPDIHSGFRQLISSYVPLDEAFVAAWNDSSDPSVSNDTYLALQDILSRPPAFLTRSRATTPSSEGTARSLQDIITPSSTIVPTSVFDTAQTTTPTKPDPDAAPSAFPFHSAASTEDTDPDPTPIQKADLLITQQWLRLIVWRSSEQRHLLSWSSPHESMDVAFPLEIARSTVSILESLPSTAVEVHGMGIFEKIFKIGAAYIDALSACDSAGPNVGGRLGMGMDFASGGDLGVLGVGRRGFTIDPLEFFVKTLSATPNSRTQFAERLIAHAGRRPGGMKMALSPPPRMLAAVPLQMAAAGVGPPDWSAAPGGVPQMAAGAVLGEVTEEEGDDGVVDPAAEQRTKRSRISGMPVMTGAAQQQPQIPPPPEYGGEFDVGLLSPGVSDHPGFVGGAGIPGLTTASAAAGMWHPVMQHHAAAGSWATDPSQTGGGSGGQHGVQPMDAFSYGPTMTAEEFAYAAFGADGNGNQMGGGGGGGLHGHHGYRYHQQHHSAPGTEPTTPAGDGQGGFGMGLQEGQGTKRGWDGGLGTW</sequence>
<evidence type="ECO:0000256" key="1">
    <source>
        <dbReference type="ARBA" id="ARBA00022723"/>
    </source>
</evidence>
<feature type="compositionally biased region" description="Basic and acidic residues" evidence="3">
    <location>
        <begin position="115"/>
        <end position="129"/>
    </location>
</feature>
<dbReference type="GO" id="GO:0000981">
    <property type="term" value="F:DNA-binding transcription factor activity, RNA polymerase II-specific"/>
    <property type="evidence" value="ECO:0007669"/>
    <property type="project" value="InterPro"/>
</dbReference>
<protein>
    <submittedName>
        <fullName evidence="5">Fungal specific transcription factor domain-containing protein</fullName>
    </submittedName>
</protein>
<dbReference type="GO" id="GO:0008270">
    <property type="term" value="F:zinc ion binding"/>
    <property type="evidence" value="ECO:0007669"/>
    <property type="project" value="InterPro"/>
</dbReference>
<dbReference type="PANTHER" id="PTHR31668">
    <property type="entry name" value="GLUCOSE TRANSPORT TRANSCRIPTION REGULATOR RGT1-RELATED-RELATED"/>
    <property type="match status" value="1"/>
</dbReference>
<feature type="compositionally biased region" description="Basic residues" evidence="3">
    <location>
        <begin position="844"/>
        <end position="855"/>
    </location>
</feature>
<feature type="compositionally biased region" description="Low complexity" evidence="3">
    <location>
        <begin position="28"/>
        <end position="50"/>
    </location>
</feature>
<dbReference type="Proteomes" id="UP001174691">
    <property type="component" value="Unassembled WGS sequence"/>
</dbReference>
<feature type="compositionally biased region" description="Gly residues" evidence="3">
    <location>
        <begin position="869"/>
        <end position="880"/>
    </location>
</feature>
<keyword evidence="2" id="KW-0539">Nucleus</keyword>
<dbReference type="InterPro" id="IPR050797">
    <property type="entry name" value="Carb_Metab_Trans_Reg"/>
</dbReference>
<dbReference type="Pfam" id="PF00172">
    <property type="entry name" value="Zn_clus"/>
    <property type="match status" value="1"/>
</dbReference>
<feature type="region of interest" description="Disordered" evidence="3">
    <location>
        <begin position="86"/>
        <end position="171"/>
    </location>
</feature>
<evidence type="ECO:0000256" key="3">
    <source>
        <dbReference type="SAM" id="MobiDB-lite"/>
    </source>
</evidence>
<dbReference type="SMART" id="SM00066">
    <property type="entry name" value="GAL4"/>
    <property type="match status" value="1"/>
</dbReference>
<proteinExistence type="predicted"/>
<feature type="compositionally biased region" description="Polar residues" evidence="3">
    <location>
        <begin position="422"/>
        <end position="439"/>
    </location>
</feature>
<dbReference type="GO" id="GO:0006351">
    <property type="term" value="P:DNA-templated transcription"/>
    <property type="evidence" value="ECO:0007669"/>
    <property type="project" value="InterPro"/>
</dbReference>
<dbReference type="PROSITE" id="PS00463">
    <property type="entry name" value="ZN2_CY6_FUNGAL_1"/>
    <property type="match status" value="1"/>
</dbReference>
<feature type="domain" description="Zn(2)-C6 fungal-type" evidence="4">
    <location>
        <begin position="54"/>
        <end position="83"/>
    </location>
</feature>
<feature type="region of interest" description="Disordered" evidence="3">
    <location>
        <begin position="420"/>
        <end position="439"/>
    </location>
</feature>
<dbReference type="AlphaFoldDB" id="A0AA38VLN7"/>
<feature type="region of interest" description="Disordered" evidence="3">
    <location>
        <begin position="836"/>
        <end position="895"/>
    </location>
</feature>
<feature type="compositionally biased region" description="Basic residues" evidence="3">
    <location>
        <begin position="86"/>
        <end position="97"/>
    </location>
</feature>
<keyword evidence="6" id="KW-1185">Reference proteome</keyword>
<organism evidence="5 6">
    <name type="scientific">Coniochaeta hoffmannii</name>
    <dbReference type="NCBI Taxonomy" id="91930"/>
    <lineage>
        <taxon>Eukaryota</taxon>
        <taxon>Fungi</taxon>
        <taxon>Dikarya</taxon>
        <taxon>Ascomycota</taxon>
        <taxon>Pezizomycotina</taxon>
        <taxon>Sordariomycetes</taxon>
        <taxon>Sordariomycetidae</taxon>
        <taxon>Coniochaetales</taxon>
        <taxon>Coniochaetaceae</taxon>
        <taxon>Coniochaeta</taxon>
    </lineage>
</organism>
<feature type="region of interest" description="Disordered" evidence="3">
    <location>
        <begin position="782"/>
        <end position="805"/>
    </location>
</feature>
<evidence type="ECO:0000256" key="2">
    <source>
        <dbReference type="ARBA" id="ARBA00023242"/>
    </source>
</evidence>
<dbReference type="EMBL" id="JANBVN010000070">
    <property type="protein sequence ID" value="KAJ9150554.1"/>
    <property type="molecule type" value="Genomic_DNA"/>
</dbReference>
<comment type="caution">
    <text evidence="5">The sequence shown here is derived from an EMBL/GenBank/DDBJ whole genome shotgun (WGS) entry which is preliminary data.</text>
</comment>
<evidence type="ECO:0000259" key="4">
    <source>
        <dbReference type="PROSITE" id="PS50048"/>
    </source>
</evidence>
<gene>
    <name evidence="5" type="ORF">NKR19_g5233</name>
</gene>
<dbReference type="CDD" id="cd12148">
    <property type="entry name" value="fungal_TF_MHR"/>
    <property type="match status" value="1"/>
</dbReference>
<name>A0AA38VLN7_9PEZI</name>
<dbReference type="GO" id="GO:0003677">
    <property type="term" value="F:DNA binding"/>
    <property type="evidence" value="ECO:0007669"/>
    <property type="project" value="InterPro"/>
</dbReference>
<keyword evidence="1" id="KW-0479">Metal-binding</keyword>
<feature type="region of interest" description="Disordered" evidence="3">
    <location>
        <begin position="455"/>
        <end position="490"/>
    </location>
</feature>
<dbReference type="InterPro" id="IPR001138">
    <property type="entry name" value="Zn2Cys6_DnaBD"/>
</dbReference>
<dbReference type="Pfam" id="PF04082">
    <property type="entry name" value="Fungal_trans"/>
    <property type="match status" value="1"/>
</dbReference>
<dbReference type="Gene3D" id="4.10.240.10">
    <property type="entry name" value="Zn(2)-C6 fungal-type DNA-binding domain"/>
    <property type="match status" value="1"/>
</dbReference>
<dbReference type="CDD" id="cd00067">
    <property type="entry name" value="GAL4"/>
    <property type="match status" value="1"/>
</dbReference>